<evidence type="ECO:0000313" key="10">
    <source>
        <dbReference type="EMBL" id="TPX33988.1"/>
    </source>
</evidence>
<feature type="compositionally biased region" description="Gly residues" evidence="6">
    <location>
        <begin position="105"/>
        <end position="114"/>
    </location>
</feature>
<evidence type="ECO:0000256" key="5">
    <source>
        <dbReference type="PROSITE-ProRule" id="PRU00552"/>
    </source>
</evidence>
<feature type="compositionally biased region" description="Basic and acidic residues" evidence="6">
    <location>
        <begin position="221"/>
        <end position="238"/>
    </location>
</feature>
<dbReference type="InterPro" id="IPR001650">
    <property type="entry name" value="Helicase_C-like"/>
</dbReference>
<dbReference type="GeneID" id="42004426"/>
<evidence type="ECO:0000259" key="8">
    <source>
        <dbReference type="PROSITE" id="PS51194"/>
    </source>
</evidence>
<dbReference type="SMART" id="SM00487">
    <property type="entry name" value="DEXDc"/>
    <property type="match status" value="1"/>
</dbReference>
<dbReference type="PROSITE" id="PS51195">
    <property type="entry name" value="Q_MOTIF"/>
    <property type="match status" value="1"/>
</dbReference>
<name>A0A507C3M4_9FUNG</name>
<dbReference type="SMART" id="SM00490">
    <property type="entry name" value="HELICc"/>
    <property type="match status" value="1"/>
</dbReference>
<evidence type="ECO:0008006" key="12">
    <source>
        <dbReference type="Google" id="ProtNLM"/>
    </source>
</evidence>
<sequence>MKMHRILTRFPSGAVPSQRTFATFNKSKPSNNRPSGGGYTSKFKSPPRRPPRQGGNKHNNLVIPSRFRLDDGERVQSDSRQRYNGDTSSKPRYDARNGEAFRGGSRFGGAGGGDSYQRAPVKKRFEGQQGDGSRPSRSFVERGVPSSGGFERAQDDRSSRSYAERGMGSSSRFESQQCDGYRPSRPFAERGMPTGNRFKSQRDERPSLSFSERGMPSGNRFEARQDDGRSRSFAERRIPSHNGFETQLEDIPRSNPPFAERGTQSSNNSPKWEARGRVKRRSKQPAQVDEQPFNSQQLEDDIPKGIIVEINQPISDSGLDETVVSSQETAATGKAKFQDMGLEPEVLEAITISLGFRKPTAPQSLAIPVILANHGDGVLCAAETGSGKTVAYLAPVMNMLKAEEKMLMKQQQEQEEKKDAVVDSSAETAEIASTIDTILGPTNPDIDGTTTIKPTEHSNHIASPRPVFKPRHPRAIIILPTRELVFQVRNVAALMSHTIKLRTVALTSALSHDRVNESLQQPVDIIMSTAGTLARLVNDGLLSLSKVKFCVVDEADSLLDDKQGFDTELKGILASINHYNVKPIFVSATLPRSVSAKLLDEYPTLVRVVTPRLHKTVPTLSQRFVNIESKSMAGHTLNEIVKDISKSNATPQHVLIFVNTRMACFTIQKFLIKSGYNANAVQVLHSDLESRERMKVVEEFREAVGFKVLVATDIASRGLDTTDVDHVILYDFPASMQDYLHRVGRTARAGSRGRVTSFVWPRDVRLASFIRRQLNL</sequence>
<dbReference type="SUPFAM" id="SSF52540">
    <property type="entry name" value="P-loop containing nucleoside triphosphate hydrolases"/>
    <property type="match status" value="2"/>
</dbReference>
<dbReference type="GO" id="GO:0016787">
    <property type="term" value="F:hydrolase activity"/>
    <property type="evidence" value="ECO:0007669"/>
    <property type="project" value="UniProtKB-KW"/>
</dbReference>
<dbReference type="PROSITE" id="PS51192">
    <property type="entry name" value="HELICASE_ATP_BIND_1"/>
    <property type="match status" value="1"/>
</dbReference>
<feature type="compositionally biased region" description="Polar residues" evidence="6">
    <location>
        <begin position="168"/>
        <end position="178"/>
    </location>
</feature>
<dbReference type="Pfam" id="PF00271">
    <property type="entry name" value="Helicase_C"/>
    <property type="match status" value="1"/>
</dbReference>
<accession>A0A507C3M4</accession>
<dbReference type="CDD" id="cd18787">
    <property type="entry name" value="SF2_C_DEAD"/>
    <property type="match status" value="1"/>
</dbReference>
<feature type="region of interest" description="Disordered" evidence="6">
    <location>
        <begin position="1"/>
        <end position="299"/>
    </location>
</feature>
<evidence type="ECO:0000256" key="6">
    <source>
        <dbReference type="SAM" id="MobiDB-lite"/>
    </source>
</evidence>
<feature type="domain" description="Helicase C-terminal" evidence="8">
    <location>
        <begin position="636"/>
        <end position="776"/>
    </location>
</feature>
<proteinExistence type="predicted"/>
<dbReference type="EMBL" id="QEAO01000016">
    <property type="protein sequence ID" value="TPX33988.1"/>
    <property type="molecule type" value="Genomic_DNA"/>
</dbReference>
<feature type="compositionally biased region" description="Basic and acidic residues" evidence="6">
    <location>
        <begin position="152"/>
        <end position="163"/>
    </location>
</feature>
<keyword evidence="4" id="KW-0067">ATP-binding</keyword>
<dbReference type="InterPro" id="IPR014014">
    <property type="entry name" value="RNA_helicase_DEAD_Q_motif"/>
</dbReference>
<dbReference type="OrthoDB" id="10256233at2759"/>
<feature type="domain" description="DEAD-box RNA helicase Q" evidence="9">
    <location>
        <begin position="335"/>
        <end position="364"/>
    </location>
</feature>
<dbReference type="AlphaFoldDB" id="A0A507C3M4"/>
<dbReference type="Pfam" id="PF00270">
    <property type="entry name" value="DEAD"/>
    <property type="match status" value="1"/>
</dbReference>
<evidence type="ECO:0000259" key="9">
    <source>
        <dbReference type="PROSITE" id="PS51195"/>
    </source>
</evidence>
<comment type="caution">
    <text evidence="10">The sequence shown here is derived from an EMBL/GenBank/DDBJ whole genome shotgun (WGS) entry which is preliminary data.</text>
</comment>
<dbReference type="InterPro" id="IPR011545">
    <property type="entry name" value="DEAD/DEAH_box_helicase_dom"/>
</dbReference>
<evidence type="ECO:0000256" key="4">
    <source>
        <dbReference type="ARBA" id="ARBA00022840"/>
    </source>
</evidence>
<dbReference type="Proteomes" id="UP000319731">
    <property type="component" value="Unassembled WGS sequence"/>
</dbReference>
<dbReference type="InterPro" id="IPR014001">
    <property type="entry name" value="Helicase_ATP-bd"/>
</dbReference>
<dbReference type="GO" id="GO:0003676">
    <property type="term" value="F:nucleic acid binding"/>
    <property type="evidence" value="ECO:0007669"/>
    <property type="project" value="InterPro"/>
</dbReference>
<keyword evidence="2" id="KW-0378">Hydrolase</keyword>
<dbReference type="PANTHER" id="PTHR47960">
    <property type="entry name" value="DEAD-BOX ATP-DEPENDENT RNA HELICASE 50"/>
    <property type="match status" value="1"/>
</dbReference>
<dbReference type="PROSITE" id="PS51194">
    <property type="entry name" value="HELICASE_CTER"/>
    <property type="match status" value="1"/>
</dbReference>
<keyword evidence="3" id="KW-0347">Helicase</keyword>
<dbReference type="InterPro" id="IPR027417">
    <property type="entry name" value="P-loop_NTPase"/>
</dbReference>
<keyword evidence="11" id="KW-1185">Reference proteome</keyword>
<evidence type="ECO:0000256" key="3">
    <source>
        <dbReference type="ARBA" id="ARBA00022806"/>
    </source>
</evidence>
<evidence type="ECO:0000259" key="7">
    <source>
        <dbReference type="PROSITE" id="PS51192"/>
    </source>
</evidence>
<evidence type="ECO:0000256" key="2">
    <source>
        <dbReference type="ARBA" id="ARBA00022801"/>
    </source>
</evidence>
<dbReference type="STRING" id="1806994.A0A507C3M4"/>
<dbReference type="GO" id="GO:0005524">
    <property type="term" value="F:ATP binding"/>
    <property type="evidence" value="ECO:0007669"/>
    <property type="project" value="UniProtKB-KW"/>
</dbReference>
<protein>
    <recommendedName>
        <fullName evidence="12">RNA helicase</fullName>
    </recommendedName>
</protein>
<evidence type="ECO:0000313" key="11">
    <source>
        <dbReference type="Proteomes" id="UP000319731"/>
    </source>
</evidence>
<feature type="domain" description="Helicase ATP-binding" evidence="7">
    <location>
        <begin position="369"/>
        <end position="608"/>
    </location>
</feature>
<organism evidence="10 11">
    <name type="scientific">Synchytrium microbalum</name>
    <dbReference type="NCBI Taxonomy" id="1806994"/>
    <lineage>
        <taxon>Eukaryota</taxon>
        <taxon>Fungi</taxon>
        <taxon>Fungi incertae sedis</taxon>
        <taxon>Chytridiomycota</taxon>
        <taxon>Chytridiomycota incertae sedis</taxon>
        <taxon>Chytridiomycetes</taxon>
        <taxon>Synchytriales</taxon>
        <taxon>Synchytriaceae</taxon>
        <taxon>Synchytrium</taxon>
    </lineage>
</organism>
<feature type="short sequence motif" description="Q motif" evidence="5">
    <location>
        <begin position="335"/>
        <end position="364"/>
    </location>
</feature>
<feature type="compositionally biased region" description="Polar residues" evidence="6">
    <location>
        <begin position="15"/>
        <end position="34"/>
    </location>
</feature>
<reference evidence="10 11" key="1">
    <citation type="journal article" date="2019" name="Sci. Rep.">
        <title>Comparative genomics of chytrid fungi reveal insights into the obligate biotrophic and pathogenic lifestyle of Synchytrium endobioticum.</title>
        <authorList>
            <person name="van de Vossenberg B.T.L.H."/>
            <person name="Warris S."/>
            <person name="Nguyen H.D.T."/>
            <person name="van Gent-Pelzer M.P.E."/>
            <person name="Joly D.L."/>
            <person name="van de Geest H.C."/>
            <person name="Bonants P.J.M."/>
            <person name="Smith D.S."/>
            <person name="Levesque C.A."/>
            <person name="van der Lee T.A.J."/>
        </authorList>
    </citation>
    <scope>NUCLEOTIDE SEQUENCE [LARGE SCALE GENOMIC DNA]</scope>
    <source>
        <strain evidence="10 11">JEL517</strain>
    </source>
</reference>
<evidence type="ECO:0000256" key="1">
    <source>
        <dbReference type="ARBA" id="ARBA00022741"/>
    </source>
</evidence>
<dbReference type="Gene3D" id="3.40.50.300">
    <property type="entry name" value="P-loop containing nucleotide triphosphate hydrolases"/>
    <property type="match status" value="2"/>
</dbReference>
<dbReference type="RefSeq" id="XP_031024830.1">
    <property type="nucleotide sequence ID" value="XM_031169129.1"/>
</dbReference>
<keyword evidence="1" id="KW-0547">Nucleotide-binding</keyword>
<feature type="compositionally biased region" description="Basic and acidic residues" evidence="6">
    <location>
        <begin position="67"/>
        <end position="99"/>
    </location>
</feature>
<dbReference type="GO" id="GO:0003724">
    <property type="term" value="F:RNA helicase activity"/>
    <property type="evidence" value="ECO:0007669"/>
    <property type="project" value="InterPro"/>
</dbReference>
<gene>
    <name evidence="10" type="ORF">SmJEL517_g03201</name>
</gene>